<protein>
    <submittedName>
        <fullName evidence="7">Transcriptional regulator</fullName>
    </submittedName>
</protein>
<keyword evidence="3 5" id="KW-0238">DNA-binding</keyword>
<dbReference type="Gene3D" id="1.10.10.10">
    <property type="entry name" value="Winged helix-like DNA-binding domain superfamily/Winged helix DNA-binding domain"/>
    <property type="match status" value="1"/>
</dbReference>
<dbReference type="InterPro" id="IPR016032">
    <property type="entry name" value="Sig_transdc_resp-reg_C-effctor"/>
</dbReference>
<dbReference type="PROSITE" id="PS51755">
    <property type="entry name" value="OMPR_PHOB"/>
    <property type="match status" value="1"/>
</dbReference>
<dbReference type="CDD" id="cd15831">
    <property type="entry name" value="BTAD"/>
    <property type="match status" value="1"/>
</dbReference>
<evidence type="ECO:0000256" key="1">
    <source>
        <dbReference type="ARBA" id="ARBA00005820"/>
    </source>
</evidence>
<dbReference type="Pfam" id="PF00486">
    <property type="entry name" value="Trans_reg_C"/>
    <property type="match status" value="1"/>
</dbReference>
<dbReference type="InterPro" id="IPR011990">
    <property type="entry name" value="TPR-like_helical_dom_sf"/>
</dbReference>
<evidence type="ECO:0000256" key="3">
    <source>
        <dbReference type="ARBA" id="ARBA00023125"/>
    </source>
</evidence>
<dbReference type="InterPro" id="IPR001867">
    <property type="entry name" value="OmpR/PhoB-type_DNA-bd"/>
</dbReference>
<comment type="caution">
    <text evidence="7">The sequence shown here is derived from an EMBL/GenBank/DDBJ whole genome shotgun (WGS) entry which is preliminary data.</text>
</comment>
<dbReference type="SMART" id="SM00862">
    <property type="entry name" value="Trans_reg_C"/>
    <property type="match status" value="1"/>
</dbReference>
<organism evidence="7 8">
    <name type="scientific">Spongiactinospora rosea</name>
    <dbReference type="NCBI Taxonomy" id="2248750"/>
    <lineage>
        <taxon>Bacteria</taxon>
        <taxon>Bacillati</taxon>
        <taxon>Actinomycetota</taxon>
        <taxon>Actinomycetes</taxon>
        <taxon>Streptosporangiales</taxon>
        <taxon>Streptosporangiaceae</taxon>
        <taxon>Spongiactinospora</taxon>
    </lineage>
</organism>
<dbReference type="SUPFAM" id="SSF48452">
    <property type="entry name" value="TPR-like"/>
    <property type="match status" value="1"/>
</dbReference>
<comment type="similarity">
    <text evidence="1">Belongs to the AfsR/DnrI/RedD regulatory family.</text>
</comment>
<dbReference type="Gene3D" id="1.25.40.10">
    <property type="entry name" value="Tetratricopeptide repeat domain"/>
    <property type="match status" value="1"/>
</dbReference>
<name>A0A366M2Q9_9ACTN</name>
<keyword evidence="4" id="KW-0804">Transcription</keyword>
<dbReference type="SMART" id="SM01043">
    <property type="entry name" value="BTAD"/>
    <property type="match status" value="1"/>
</dbReference>
<dbReference type="PANTHER" id="PTHR35807">
    <property type="entry name" value="TRANSCRIPTIONAL REGULATOR REDD-RELATED"/>
    <property type="match status" value="1"/>
</dbReference>
<dbReference type="PANTHER" id="PTHR35807:SF1">
    <property type="entry name" value="TRANSCRIPTIONAL REGULATOR REDD"/>
    <property type="match status" value="1"/>
</dbReference>
<evidence type="ECO:0000313" key="8">
    <source>
        <dbReference type="Proteomes" id="UP000253303"/>
    </source>
</evidence>
<evidence type="ECO:0000313" key="7">
    <source>
        <dbReference type="EMBL" id="RBQ20083.1"/>
    </source>
</evidence>
<dbReference type="InterPro" id="IPR036388">
    <property type="entry name" value="WH-like_DNA-bd_sf"/>
</dbReference>
<dbReference type="SUPFAM" id="SSF46894">
    <property type="entry name" value="C-terminal effector domain of the bipartite response regulators"/>
    <property type="match status" value="1"/>
</dbReference>
<dbReference type="GO" id="GO:0000160">
    <property type="term" value="P:phosphorelay signal transduction system"/>
    <property type="evidence" value="ECO:0007669"/>
    <property type="project" value="InterPro"/>
</dbReference>
<dbReference type="Proteomes" id="UP000253303">
    <property type="component" value="Unassembled WGS sequence"/>
</dbReference>
<dbReference type="GO" id="GO:0006355">
    <property type="term" value="P:regulation of DNA-templated transcription"/>
    <property type="evidence" value="ECO:0007669"/>
    <property type="project" value="InterPro"/>
</dbReference>
<keyword evidence="8" id="KW-1185">Reference proteome</keyword>
<proteinExistence type="inferred from homology"/>
<dbReference type="EMBL" id="QMEY01000003">
    <property type="protein sequence ID" value="RBQ20083.1"/>
    <property type="molecule type" value="Genomic_DNA"/>
</dbReference>
<evidence type="ECO:0000256" key="4">
    <source>
        <dbReference type="ARBA" id="ARBA00023163"/>
    </source>
</evidence>
<keyword evidence="2" id="KW-0805">Transcription regulation</keyword>
<evidence type="ECO:0000259" key="6">
    <source>
        <dbReference type="PROSITE" id="PS51755"/>
    </source>
</evidence>
<evidence type="ECO:0000256" key="5">
    <source>
        <dbReference type="PROSITE-ProRule" id="PRU01091"/>
    </source>
</evidence>
<reference evidence="7 8" key="1">
    <citation type="submission" date="2018-06" db="EMBL/GenBank/DDBJ databases">
        <title>Sphaerisporangium craniellae sp. nov., isolated from a marine sponge in the South China Sea.</title>
        <authorList>
            <person name="Li L."/>
        </authorList>
    </citation>
    <scope>NUCLEOTIDE SEQUENCE [LARGE SCALE GENOMIC DNA]</scope>
    <source>
        <strain evidence="7 8">LHW63015</strain>
    </source>
</reference>
<feature type="DNA-binding region" description="OmpR/PhoB-type" evidence="5">
    <location>
        <begin position="1"/>
        <end position="97"/>
    </location>
</feature>
<dbReference type="InterPro" id="IPR005158">
    <property type="entry name" value="BTAD"/>
</dbReference>
<sequence length="262" mass="29370">MKFNLLGQFELTIDGENSTPSAPKVRQVLALMTLRANQVVGLDAIIEELWEADPPRSAVTTAQTYVYQLRKTLSRLRPNKGADDVLFTRFPGYMLRADEDHIDARVFSGLLDRGRSLLAGGHVKEASRMLAEATGMWRGPVLANVVCGPLLRSYAANLEEQRTTALELRVAADMRLGRHRELIAELKSLIVSHPLNEWFHGQLIIALSKAGRRGEALHAYRDMRMILKSELGLDPSAELQGVHQMVLTLDRRPSRELSLELR</sequence>
<dbReference type="Pfam" id="PF03704">
    <property type="entry name" value="BTAD"/>
    <property type="match status" value="1"/>
</dbReference>
<dbReference type="RefSeq" id="WP_113980288.1">
    <property type="nucleotide sequence ID" value="NZ_QMEY01000003.1"/>
</dbReference>
<evidence type="ECO:0000256" key="2">
    <source>
        <dbReference type="ARBA" id="ARBA00023015"/>
    </source>
</evidence>
<dbReference type="InterPro" id="IPR051677">
    <property type="entry name" value="AfsR-DnrI-RedD_regulator"/>
</dbReference>
<feature type="domain" description="OmpR/PhoB-type" evidence="6">
    <location>
        <begin position="1"/>
        <end position="97"/>
    </location>
</feature>
<gene>
    <name evidence="7" type="ORF">DP939_09670</name>
</gene>
<dbReference type="OrthoDB" id="4054020at2"/>
<dbReference type="AlphaFoldDB" id="A0A366M2Q9"/>
<dbReference type="GO" id="GO:0003677">
    <property type="term" value="F:DNA binding"/>
    <property type="evidence" value="ECO:0007669"/>
    <property type="project" value="UniProtKB-UniRule"/>
</dbReference>
<accession>A0A366M2Q9</accession>